<feature type="chain" id="PRO_5043860144" evidence="1">
    <location>
        <begin position="29"/>
        <end position="223"/>
    </location>
</feature>
<dbReference type="KEGG" id="osu:NT6N_13810"/>
<reference evidence="2" key="1">
    <citation type="submission" date="2024-07" db="EMBL/GenBank/DDBJ databases">
        <title>Complete genome sequence of Verrucomicrobiaceae bacterium NT6N.</title>
        <authorList>
            <person name="Huang C."/>
            <person name="Takami H."/>
            <person name="Hamasaki K."/>
        </authorList>
    </citation>
    <scope>NUCLEOTIDE SEQUENCE</scope>
    <source>
        <strain evidence="2">NT6N</strain>
    </source>
</reference>
<sequence>MNPLNSSRPIALAALAILSFINSPDALADDLSGDVKVIKEAGAPKVLRCVLNGRPRALAIELSGQVAVAYDTWHGGIFTIWEPAASGQFVKLDGAVYTGRHGPQPSTNGKAIFTDKDPADTQRYHFSDKNASLHYLGHKVGENGIVTLSFAFRDADGKQIALIEDSSAAGDNNTLHRQLNVSGLADGQNVTIDFPKGLSWSGVENDRVTITSNSKSTFTAKLP</sequence>
<dbReference type="EMBL" id="AP026866">
    <property type="protein sequence ID" value="BDS06341.1"/>
    <property type="molecule type" value="Genomic_DNA"/>
</dbReference>
<dbReference type="AlphaFoldDB" id="A0AAT9FK60"/>
<accession>A0AAT9FK60</accession>
<proteinExistence type="predicted"/>
<name>A0AAT9FK60_9BACT</name>
<protein>
    <submittedName>
        <fullName evidence="2">Uncharacterized protein</fullName>
    </submittedName>
</protein>
<feature type="signal peptide" evidence="1">
    <location>
        <begin position="1"/>
        <end position="28"/>
    </location>
</feature>
<keyword evidence="1" id="KW-0732">Signal</keyword>
<evidence type="ECO:0000256" key="1">
    <source>
        <dbReference type="SAM" id="SignalP"/>
    </source>
</evidence>
<organism evidence="2">
    <name type="scientific">Oceaniferula spumae</name>
    <dbReference type="NCBI Taxonomy" id="2979115"/>
    <lineage>
        <taxon>Bacteria</taxon>
        <taxon>Pseudomonadati</taxon>
        <taxon>Verrucomicrobiota</taxon>
        <taxon>Verrucomicrobiia</taxon>
        <taxon>Verrucomicrobiales</taxon>
        <taxon>Verrucomicrobiaceae</taxon>
        <taxon>Oceaniferula</taxon>
    </lineage>
</organism>
<evidence type="ECO:0000313" key="2">
    <source>
        <dbReference type="EMBL" id="BDS06341.1"/>
    </source>
</evidence>
<gene>
    <name evidence="2" type="ORF">NT6N_13810</name>
</gene>